<accession>A0AAU9XAV5</accession>
<evidence type="ECO:0000256" key="5">
    <source>
        <dbReference type="ARBA" id="ARBA00023136"/>
    </source>
</evidence>
<evidence type="ECO:0000256" key="8">
    <source>
        <dbReference type="SAM" id="Phobius"/>
    </source>
</evidence>
<dbReference type="InterPro" id="IPR000276">
    <property type="entry name" value="GPCR_Rhodpsn"/>
</dbReference>
<organism evidence="10 11">
    <name type="scientific">Pocillopora meandrina</name>
    <dbReference type="NCBI Taxonomy" id="46732"/>
    <lineage>
        <taxon>Eukaryota</taxon>
        <taxon>Metazoa</taxon>
        <taxon>Cnidaria</taxon>
        <taxon>Anthozoa</taxon>
        <taxon>Hexacorallia</taxon>
        <taxon>Scleractinia</taxon>
        <taxon>Astrocoeniina</taxon>
        <taxon>Pocilloporidae</taxon>
        <taxon>Pocillopora</taxon>
    </lineage>
</organism>
<feature type="transmembrane region" description="Helical" evidence="8">
    <location>
        <begin position="132"/>
        <end position="150"/>
    </location>
</feature>
<dbReference type="EMBL" id="CALNXJ010000037">
    <property type="protein sequence ID" value="CAH3142814.1"/>
    <property type="molecule type" value="Genomic_DNA"/>
</dbReference>
<evidence type="ECO:0000313" key="10">
    <source>
        <dbReference type="EMBL" id="CAH3142814.1"/>
    </source>
</evidence>
<keyword evidence="6" id="KW-0675">Receptor</keyword>
<feature type="non-terminal residue" evidence="10">
    <location>
        <position position="1"/>
    </location>
</feature>
<keyword evidence="11" id="KW-1185">Reference proteome</keyword>
<dbReference type="GO" id="GO:0004930">
    <property type="term" value="F:G protein-coupled receptor activity"/>
    <property type="evidence" value="ECO:0007669"/>
    <property type="project" value="UniProtKB-KW"/>
</dbReference>
<dbReference type="InterPro" id="IPR017452">
    <property type="entry name" value="GPCR_Rhodpsn_7TM"/>
</dbReference>
<feature type="transmembrane region" description="Helical" evidence="8">
    <location>
        <begin position="211"/>
        <end position="236"/>
    </location>
</feature>
<keyword evidence="4" id="KW-0297">G-protein coupled receptor</keyword>
<evidence type="ECO:0000256" key="2">
    <source>
        <dbReference type="ARBA" id="ARBA00022692"/>
    </source>
</evidence>
<keyword evidence="3 8" id="KW-1133">Transmembrane helix</keyword>
<evidence type="ECO:0000256" key="7">
    <source>
        <dbReference type="ARBA" id="ARBA00023224"/>
    </source>
</evidence>
<comment type="subcellular location">
    <subcellularLocation>
        <location evidence="1">Membrane</location>
        <topology evidence="1">Multi-pass membrane protein</topology>
    </subcellularLocation>
</comment>
<keyword evidence="5 8" id="KW-0472">Membrane</keyword>
<name>A0AAU9XAV5_9CNID</name>
<feature type="transmembrane region" description="Helical" evidence="8">
    <location>
        <begin position="170"/>
        <end position="191"/>
    </location>
</feature>
<feature type="transmembrane region" description="Helical" evidence="8">
    <location>
        <begin position="92"/>
        <end position="112"/>
    </location>
</feature>
<dbReference type="CDD" id="cd00637">
    <property type="entry name" value="7tm_classA_rhodopsin-like"/>
    <property type="match status" value="1"/>
</dbReference>
<keyword evidence="7" id="KW-0807">Transducer</keyword>
<feature type="domain" description="G-protein coupled receptors family 1 profile" evidence="9">
    <location>
        <begin position="71"/>
        <end position="362"/>
    </location>
</feature>
<evidence type="ECO:0000259" key="9">
    <source>
        <dbReference type="PROSITE" id="PS50262"/>
    </source>
</evidence>
<protein>
    <recommendedName>
        <fullName evidence="9">G-protein coupled receptors family 1 profile domain-containing protein</fullName>
    </recommendedName>
</protein>
<evidence type="ECO:0000256" key="4">
    <source>
        <dbReference type="ARBA" id="ARBA00023040"/>
    </source>
</evidence>
<evidence type="ECO:0000256" key="1">
    <source>
        <dbReference type="ARBA" id="ARBA00004141"/>
    </source>
</evidence>
<dbReference type="AlphaFoldDB" id="A0AAU9XAV5"/>
<reference evidence="10 11" key="1">
    <citation type="submission" date="2022-05" db="EMBL/GenBank/DDBJ databases">
        <authorList>
            <consortium name="Genoscope - CEA"/>
            <person name="William W."/>
        </authorList>
    </citation>
    <scope>NUCLEOTIDE SEQUENCE [LARGE SCALE GENOMIC DNA]</scope>
</reference>
<dbReference type="PANTHER" id="PTHR45695:SF9">
    <property type="entry name" value="LEUCOKININ RECEPTOR"/>
    <property type="match status" value="1"/>
</dbReference>
<dbReference type="Pfam" id="PF00001">
    <property type="entry name" value="7tm_1"/>
    <property type="match status" value="1"/>
</dbReference>
<comment type="caution">
    <text evidence="10">The sequence shown here is derived from an EMBL/GenBank/DDBJ whole genome shotgun (WGS) entry which is preliminary data.</text>
</comment>
<dbReference type="Proteomes" id="UP001159428">
    <property type="component" value="Unassembled WGS sequence"/>
</dbReference>
<dbReference type="PROSITE" id="PS50262">
    <property type="entry name" value="G_PROTEIN_RECEP_F1_2"/>
    <property type="match status" value="1"/>
</dbReference>
<evidence type="ECO:0000313" key="11">
    <source>
        <dbReference type="Proteomes" id="UP001159428"/>
    </source>
</evidence>
<dbReference type="PANTHER" id="PTHR45695">
    <property type="entry name" value="LEUCOKININ RECEPTOR-RELATED"/>
    <property type="match status" value="1"/>
</dbReference>
<feature type="transmembrane region" description="Helical" evidence="8">
    <location>
        <begin position="54"/>
        <end position="80"/>
    </location>
</feature>
<dbReference type="SUPFAM" id="SSF81321">
    <property type="entry name" value="Family A G protein-coupled receptor-like"/>
    <property type="match status" value="1"/>
</dbReference>
<dbReference type="GO" id="GO:0005886">
    <property type="term" value="C:plasma membrane"/>
    <property type="evidence" value="ECO:0007669"/>
    <property type="project" value="TreeGrafter"/>
</dbReference>
<dbReference type="PRINTS" id="PR00237">
    <property type="entry name" value="GPCRRHODOPSN"/>
</dbReference>
<evidence type="ECO:0000256" key="3">
    <source>
        <dbReference type="ARBA" id="ARBA00022989"/>
    </source>
</evidence>
<keyword evidence="2 8" id="KW-0812">Transmembrane</keyword>
<feature type="transmembrane region" description="Helical" evidence="8">
    <location>
        <begin position="302"/>
        <end position="320"/>
    </location>
</feature>
<proteinExistence type="predicted"/>
<evidence type="ECO:0000256" key="6">
    <source>
        <dbReference type="ARBA" id="ARBA00023170"/>
    </source>
</evidence>
<sequence>KVLTKRTRILSDKSRKTAKTMEFINNTNITNSTKPSTVGSVSWIEQYEEPEALYIFRLTLFSVIISASIIGNSMVCYAVCTIPSRKPLSYHLVANMAFAEILSSVCLAVMFASWLNPTDVVLQEAACILNPLQVVALLVVIYSLAAIAFYRYRFIVNPLPRGPSVKKITILTISGLWLLSSSIACPFFFGLRFRNGHCEELPVVNNRSYVAIRFILNYALPYVIMLASYGAVAWNLKMRIVQINERNRTSTAESSCVVQIEDQMELKDLGEKTRMKERKSVVFDQNNRRDSKPENTDPEKDLLKMIFMLIIIYVVCYFPYQAHYVWERVCNITAYQFRYHRLFIDYNFILICLPSALHPLCYGTMNSFFAKAFSKIILCRSFD</sequence>
<dbReference type="Gene3D" id="1.20.1070.10">
    <property type="entry name" value="Rhodopsin 7-helix transmembrane proteins"/>
    <property type="match status" value="1"/>
</dbReference>
<gene>
    <name evidence="10" type="ORF">PMEA_00020260</name>
</gene>